<proteinExistence type="predicted"/>
<name>A0A0L6JJA9_9FIRM</name>
<dbReference type="AlphaFoldDB" id="A0A0L6JJA9"/>
<feature type="transmembrane region" description="Helical" evidence="1">
    <location>
        <begin position="93"/>
        <end position="117"/>
    </location>
</feature>
<evidence type="ECO:0000313" key="3">
    <source>
        <dbReference type="Proteomes" id="UP000036923"/>
    </source>
</evidence>
<dbReference type="PATRIC" id="fig|398512.5.peg.1265"/>
<dbReference type="EMBL" id="LGTC01000001">
    <property type="protein sequence ID" value="KNY25961.1"/>
    <property type="molecule type" value="Genomic_DNA"/>
</dbReference>
<organism evidence="2 3">
    <name type="scientific">Pseudobacteroides cellulosolvens ATCC 35603 = DSM 2933</name>
    <dbReference type="NCBI Taxonomy" id="398512"/>
    <lineage>
        <taxon>Bacteria</taxon>
        <taxon>Bacillati</taxon>
        <taxon>Bacillota</taxon>
        <taxon>Clostridia</taxon>
        <taxon>Eubacteriales</taxon>
        <taxon>Oscillospiraceae</taxon>
        <taxon>Pseudobacteroides</taxon>
    </lineage>
</organism>
<evidence type="ECO:0008006" key="4">
    <source>
        <dbReference type="Google" id="ProtNLM"/>
    </source>
</evidence>
<keyword evidence="1" id="KW-0812">Transmembrane</keyword>
<dbReference type="STRING" id="398512.Bccel_1221"/>
<evidence type="ECO:0000256" key="1">
    <source>
        <dbReference type="SAM" id="Phobius"/>
    </source>
</evidence>
<feature type="transmembrane region" description="Helical" evidence="1">
    <location>
        <begin position="233"/>
        <end position="255"/>
    </location>
</feature>
<comment type="caution">
    <text evidence="2">The sequence shown here is derived from an EMBL/GenBank/DDBJ whole genome shotgun (WGS) entry which is preliminary data.</text>
</comment>
<keyword evidence="3" id="KW-1185">Reference proteome</keyword>
<reference evidence="3" key="1">
    <citation type="submission" date="2015-07" db="EMBL/GenBank/DDBJ databases">
        <title>Near-Complete Genome Sequence of the Cellulolytic Bacterium Bacteroides (Pseudobacteroides) cellulosolvens ATCC 35603.</title>
        <authorList>
            <person name="Dassa B."/>
            <person name="Utturkar S.M."/>
            <person name="Klingeman D.M."/>
            <person name="Hurt R.A."/>
            <person name="Keller M."/>
            <person name="Xu J."/>
            <person name="Reddy Y.H.K."/>
            <person name="Borovok I."/>
            <person name="Grinberg I.R."/>
            <person name="Lamed R."/>
            <person name="Zhivin O."/>
            <person name="Bayer E.A."/>
            <person name="Brown S.D."/>
        </authorList>
    </citation>
    <scope>NUCLEOTIDE SEQUENCE [LARGE SCALE GENOMIC DNA]</scope>
    <source>
        <strain evidence="3">DSM 2933</strain>
    </source>
</reference>
<gene>
    <name evidence="2" type="ORF">Bccel_1221</name>
</gene>
<protein>
    <recommendedName>
        <fullName evidence="4">ABC-2 family transporter protein</fullName>
    </recommendedName>
</protein>
<dbReference type="RefSeq" id="WP_036944216.1">
    <property type="nucleotide sequence ID" value="NZ_JQKC01000026.1"/>
</dbReference>
<accession>A0A0L6JJA9</accession>
<feature type="transmembrane region" description="Helical" evidence="1">
    <location>
        <begin position="186"/>
        <end position="203"/>
    </location>
</feature>
<sequence>MYNLIYADLYKMFKSSIVKVLFGITLSCAVAMAVIAYLISQGKIDPGMSGIGFMFSDINIISILGAVIISITICGDFDNKIIHDAVASGCSRISIVVSKAIAAFCAIVFILLPYAIITFIALNTGLKFSIGSIGLGFLNIVTQESGISFNMQEAFKLLTVMLTLFIVYIAQLSLCVPMAFLFKKSVVVVAVYYGLTIFCPQLARIEMLKIIFSCTPYLGDYTLLTTNTATEDIIKAILVSMVFIIAMLTVTWSVFRKSEIK</sequence>
<feature type="transmembrane region" description="Helical" evidence="1">
    <location>
        <begin position="154"/>
        <end position="174"/>
    </location>
</feature>
<keyword evidence="1" id="KW-0472">Membrane</keyword>
<dbReference type="OrthoDB" id="1738593at2"/>
<feature type="transmembrane region" description="Helical" evidence="1">
    <location>
        <begin position="20"/>
        <end position="39"/>
    </location>
</feature>
<dbReference type="eggNOG" id="ENOG502ZA4N">
    <property type="taxonomic scope" value="Bacteria"/>
</dbReference>
<keyword evidence="1" id="KW-1133">Transmembrane helix</keyword>
<evidence type="ECO:0000313" key="2">
    <source>
        <dbReference type="EMBL" id="KNY25961.1"/>
    </source>
</evidence>
<feature type="transmembrane region" description="Helical" evidence="1">
    <location>
        <begin position="51"/>
        <end position="73"/>
    </location>
</feature>
<dbReference type="Proteomes" id="UP000036923">
    <property type="component" value="Unassembled WGS sequence"/>
</dbReference>